<dbReference type="Pfam" id="PF01218">
    <property type="entry name" value="Coprogen_oxidas"/>
    <property type="match status" value="1"/>
</dbReference>
<dbReference type="InterPro" id="IPR001260">
    <property type="entry name" value="Coprogen_oxidase_aer"/>
</dbReference>
<keyword evidence="2" id="KW-0560">Oxidoreductase</keyword>
<dbReference type="PANTHER" id="PTHR10755:SF3">
    <property type="entry name" value="COPROPORPHYRINOGEN OXIDASE"/>
    <property type="match status" value="1"/>
</dbReference>
<dbReference type="FunFam" id="3.40.1500.10:FF:000014">
    <property type="entry name" value="Coproporphyrinogen III oxidase"/>
    <property type="match status" value="1"/>
</dbReference>
<organism evidence="2 3">
    <name type="scientific">Monoraphidium neglectum</name>
    <dbReference type="NCBI Taxonomy" id="145388"/>
    <lineage>
        <taxon>Eukaryota</taxon>
        <taxon>Viridiplantae</taxon>
        <taxon>Chlorophyta</taxon>
        <taxon>core chlorophytes</taxon>
        <taxon>Chlorophyceae</taxon>
        <taxon>CS clade</taxon>
        <taxon>Sphaeropleales</taxon>
        <taxon>Selenastraceae</taxon>
        <taxon>Monoraphidium</taxon>
    </lineage>
</organism>
<dbReference type="GeneID" id="25734578"/>
<dbReference type="PIRSF" id="PIRSF000166">
    <property type="entry name" value="Coproporphyri_ox"/>
    <property type="match status" value="1"/>
</dbReference>
<dbReference type="UniPathway" id="UPA00251">
    <property type="reaction ID" value="UER00322"/>
</dbReference>
<dbReference type="Proteomes" id="UP000054498">
    <property type="component" value="Unassembled WGS sequence"/>
</dbReference>
<dbReference type="InterPro" id="IPR036406">
    <property type="entry name" value="Coprogen_oxidase_aer_sf"/>
</dbReference>
<dbReference type="PRINTS" id="PR00073">
    <property type="entry name" value="COPRGNOXDASE"/>
</dbReference>
<accession>A0A0D2MUP0</accession>
<comment type="catalytic activity">
    <reaction evidence="1">
        <text>coproporphyrinogen III + O2 + 2 H(+) = protoporphyrinogen IX + 2 CO2 + 2 H2O</text>
        <dbReference type="Rhea" id="RHEA:18257"/>
        <dbReference type="ChEBI" id="CHEBI:15377"/>
        <dbReference type="ChEBI" id="CHEBI:15378"/>
        <dbReference type="ChEBI" id="CHEBI:15379"/>
        <dbReference type="ChEBI" id="CHEBI:16526"/>
        <dbReference type="ChEBI" id="CHEBI:57307"/>
        <dbReference type="ChEBI" id="CHEBI:57309"/>
        <dbReference type="EC" id="1.3.3.3"/>
    </reaction>
</comment>
<evidence type="ECO:0000313" key="2">
    <source>
        <dbReference type="EMBL" id="KIZ06255.1"/>
    </source>
</evidence>
<dbReference type="GO" id="GO:0006782">
    <property type="term" value="P:protoporphyrinogen IX biosynthetic process"/>
    <property type="evidence" value="ECO:0007669"/>
    <property type="project" value="UniProtKB-UniPathway"/>
</dbReference>
<name>A0A0D2MUP0_9CHLO</name>
<evidence type="ECO:0000256" key="1">
    <source>
        <dbReference type="ARBA" id="ARBA00049102"/>
    </source>
</evidence>
<evidence type="ECO:0000313" key="3">
    <source>
        <dbReference type="Proteomes" id="UP000054498"/>
    </source>
</evidence>
<dbReference type="KEGG" id="mng:MNEG_1700"/>
<dbReference type="OrthoDB" id="15318at2759"/>
<dbReference type="STRING" id="145388.A0A0D2MUP0"/>
<dbReference type="Gene3D" id="3.40.1500.10">
    <property type="entry name" value="Coproporphyrinogen III oxidase, aerobic"/>
    <property type="match status" value="1"/>
</dbReference>
<dbReference type="NCBIfam" id="NF003727">
    <property type="entry name" value="PRK05330.1"/>
    <property type="match status" value="1"/>
</dbReference>
<keyword evidence="3" id="KW-1185">Reference proteome</keyword>
<proteinExistence type="predicted"/>
<dbReference type="SUPFAM" id="SSF102886">
    <property type="entry name" value="Coproporphyrinogen III oxidase"/>
    <property type="match status" value="1"/>
</dbReference>
<reference evidence="2 3" key="1">
    <citation type="journal article" date="2013" name="BMC Genomics">
        <title>Reconstruction of the lipid metabolism for the microalga Monoraphidium neglectum from its genome sequence reveals characteristics suitable for biofuel production.</title>
        <authorList>
            <person name="Bogen C."/>
            <person name="Al-Dilaimi A."/>
            <person name="Albersmeier A."/>
            <person name="Wichmann J."/>
            <person name="Grundmann M."/>
            <person name="Rupp O."/>
            <person name="Lauersen K.J."/>
            <person name="Blifernez-Klassen O."/>
            <person name="Kalinowski J."/>
            <person name="Goesmann A."/>
            <person name="Mussgnug J.H."/>
            <person name="Kruse O."/>
        </authorList>
    </citation>
    <scope>NUCLEOTIDE SEQUENCE [LARGE SCALE GENOMIC DNA]</scope>
    <source>
        <strain evidence="2 3">SAG 48.87</strain>
    </source>
</reference>
<dbReference type="AlphaFoldDB" id="A0A0D2MUP0"/>
<dbReference type="PANTHER" id="PTHR10755">
    <property type="entry name" value="COPROPORPHYRINOGEN III OXIDASE, MITOCHONDRIAL"/>
    <property type="match status" value="1"/>
</dbReference>
<dbReference type="EMBL" id="KK100395">
    <property type="protein sequence ID" value="KIZ06255.1"/>
    <property type="molecule type" value="Genomic_DNA"/>
</dbReference>
<dbReference type="RefSeq" id="XP_013905274.1">
    <property type="nucleotide sequence ID" value="XM_014049820.1"/>
</dbReference>
<protein>
    <submittedName>
        <fullName evidence="2">Coproporphyrinogen III oxidase</fullName>
        <ecNumber evidence="2">1.3.3.3</ecNumber>
    </submittedName>
</protein>
<gene>
    <name evidence="2" type="ORF">MNEG_1700</name>
</gene>
<sequence length="329" mass="36909">MLRRRPASTPTAVAQDAAATAIGSDEDFKGFEKYVLDLQERILTEAEQLDGSGRKFLRDRWSRGSDNAGYGITCVLEGGDLLEKAAANISIIHGQLSPQRAQAMSSRGRADIDPKGGQPYSAAAMSLVFHAAHPLVPTLRADVRLFQVAGNAWFGGGCDLTPSYLFEEDAAEFHAHWKAVCDKYAPHVYPDFKAWCDKYFYIPCRKEHRGIGGLFFDDIATGEAGYDAEAFVRDVGDNILPSWRAIAERRRRLPYTDSQRQWQLTRRGRYLEFNLLYDRGVKFGLDGGRVESIMVSAPPLIAWKYDVRPDEGSDEARLLDVLRQPREWA</sequence>
<dbReference type="EC" id="1.3.3.3" evidence="2"/>
<dbReference type="GO" id="GO:0005737">
    <property type="term" value="C:cytoplasm"/>
    <property type="evidence" value="ECO:0007669"/>
    <property type="project" value="TreeGrafter"/>
</dbReference>
<dbReference type="GO" id="GO:0004109">
    <property type="term" value="F:coproporphyrinogen oxidase activity"/>
    <property type="evidence" value="ECO:0007669"/>
    <property type="project" value="UniProtKB-EC"/>
</dbReference>